<dbReference type="InterPro" id="IPR001478">
    <property type="entry name" value="PDZ"/>
</dbReference>
<reference evidence="4" key="1">
    <citation type="submission" date="2022-11" db="UniProtKB">
        <authorList>
            <consortium name="WormBaseParasite"/>
        </authorList>
    </citation>
    <scope>IDENTIFICATION</scope>
</reference>
<evidence type="ECO:0000313" key="4">
    <source>
        <dbReference type="WBParaSite" id="PgR006_g112_t01"/>
    </source>
</evidence>
<evidence type="ECO:0000256" key="1">
    <source>
        <dbReference type="SAM" id="MobiDB-lite"/>
    </source>
</evidence>
<keyword evidence="3" id="KW-1185">Reference proteome</keyword>
<dbReference type="WBParaSite" id="PgR006_g112_t01">
    <property type="protein sequence ID" value="PgR006_g112_t01"/>
    <property type="gene ID" value="PgR006_g112"/>
</dbReference>
<dbReference type="InterPro" id="IPR040264">
    <property type="entry name" value="T15H9.4-like"/>
</dbReference>
<name>A0A915AEK6_PARUN</name>
<dbReference type="Gene3D" id="2.30.42.10">
    <property type="match status" value="2"/>
</dbReference>
<dbReference type="SUPFAM" id="SSF50156">
    <property type="entry name" value="PDZ domain-like"/>
    <property type="match status" value="2"/>
</dbReference>
<dbReference type="AlphaFoldDB" id="A0A915AEK6"/>
<feature type="region of interest" description="Disordered" evidence="1">
    <location>
        <begin position="228"/>
        <end position="280"/>
    </location>
</feature>
<dbReference type="Pfam" id="PF00595">
    <property type="entry name" value="PDZ"/>
    <property type="match status" value="1"/>
</dbReference>
<protein>
    <submittedName>
        <fullName evidence="4">PDZ domain-containing protein</fullName>
    </submittedName>
</protein>
<dbReference type="SMART" id="SM00228">
    <property type="entry name" value="PDZ"/>
    <property type="match status" value="2"/>
</dbReference>
<dbReference type="PANTHER" id="PTHR31327">
    <property type="entry name" value="SPERM MEIOSIS PDZ DOMAIN CONTAINING PROTEINS-RELATED"/>
    <property type="match status" value="1"/>
</dbReference>
<accession>A0A915AEK6</accession>
<feature type="domain" description="PDZ" evidence="2">
    <location>
        <begin position="7"/>
        <end position="80"/>
    </location>
</feature>
<evidence type="ECO:0000259" key="2">
    <source>
        <dbReference type="PROSITE" id="PS50106"/>
    </source>
</evidence>
<feature type="domain" description="PDZ" evidence="2">
    <location>
        <begin position="98"/>
        <end position="170"/>
    </location>
</feature>
<dbReference type="PROSITE" id="PS50106">
    <property type="entry name" value="PDZ"/>
    <property type="match status" value="2"/>
</dbReference>
<proteinExistence type="predicted"/>
<sequence>MRMAQLEVELLPPEDGKIGAVTDDSLKVTSILSGSAADGKILPGDVILTVNGEEIKSRNQLESLILSAGCITKVKIERFANRVDNENTQPASRFEHVEVLMKLRKQRKLGLFLREYDGAVVVSRVDPGSISAEILQQDDQFLELDGQRPRCKEEARTMIVKALRKKGQVLMKVSRPINGEAKGAASTTAKAASVDKPSYAMTSDVLRIAQREKDKILQGPKKKVRGILSRRSRHGSTGRVSLKEKHESLMIGMDPSKRPLQHVPKPIQPKPESCDDSDSE</sequence>
<dbReference type="InterPro" id="IPR036034">
    <property type="entry name" value="PDZ_sf"/>
</dbReference>
<organism evidence="3 4">
    <name type="scientific">Parascaris univalens</name>
    <name type="common">Nematode worm</name>
    <dbReference type="NCBI Taxonomy" id="6257"/>
    <lineage>
        <taxon>Eukaryota</taxon>
        <taxon>Metazoa</taxon>
        <taxon>Ecdysozoa</taxon>
        <taxon>Nematoda</taxon>
        <taxon>Chromadorea</taxon>
        <taxon>Rhabditida</taxon>
        <taxon>Spirurina</taxon>
        <taxon>Ascaridomorpha</taxon>
        <taxon>Ascaridoidea</taxon>
        <taxon>Ascarididae</taxon>
        <taxon>Parascaris</taxon>
    </lineage>
</organism>
<evidence type="ECO:0000313" key="3">
    <source>
        <dbReference type="Proteomes" id="UP000887569"/>
    </source>
</evidence>
<dbReference type="Proteomes" id="UP000887569">
    <property type="component" value="Unplaced"/>
</dbReference>